<evidence type="ECO:0000313" key="3">
    <source>
        <dbReference type="Proteomes" id="UP001230220"/>
    </source>
</evidence>
<dbReference type="InterPro" id="IPR014509">
    <property type="entry name" value="YjdF-like"/>
</dbReference>
<comment type="caution">
    <text evidence="2">The sequence shown here is derived from an EMBL/GenBank/DDBJ whole genome shotgun (WGS) entry which is preliminary data.</text>
</comment>
<feature type="transmembrane region" description="Helical" evidence="1">
    <location>
        <begin position="32"/>
        <end position="50"/>
    </location>
</feature>
<feature type="transmembrane region" description="Helical" evidence="1">
    <location>
        <begin position="62"/>
        <end position="80"/>
    </location>
</feature>
<feature type="transmembrane region" description="Helical" evidence="1">
    <location>
        <begin position="92"/>
        <end position="111"/>
    </location>
</feature>
<dbReference type="Proteomes" id="UP001230220">
    <property type="component" value="Unassembled WGS sequence"/>
</dbReference>
<keyword evidence="3" id="KW-1185">Reference proteome</keyword>
<dbReference type="Pfam" id="PF09997">
    <property type="entry name" value="DUF2238"/>
    <property type="match status" value="1"/>
</dbReference>
<evidence type="ECO:0000256" key="1">
    <source>
        <dbReference type="SAM" id="Phobius"/>
    </source>
</evidence>
<protein>
    <submittedName>
        <fullName evidence="2">Glucan phosphoethanolaminetransferase (Alkaline phosphatase superfamily)</fullName>
    </submittedName>
</protein>
<accession>A0ABU0E5F8</accession>
<sequence length="211" mass="23903">MNAKKGYYITLTAYVAILAYAVYYNIANGYSQAMFMCFVSAALMVVAPLAFKIMKWKPVYEIYTLTLVFIAIASLFGSSLRFYKLYIFWDKLAHTFSGVLGILFGYILFCSLKKVAFADKKDVPLLLIFVNAVNISIAALWEQYEYLCLLIADYDAINHYSSGVHDSMGDIGVCIIGGLIATLFIIQRYRSGKGNFITNIYEKFYNLNIKK</sequence>
<dbReference type="EMBL" id="JAUSUR010000005">
    <property type="protein sequence ID" value="MDQ0361943.1"/>
    <property type="molecule type" value="Genomic_DNA"/>
</dbReference>
<keyword evidence="1" id="KW-0472">Membrane</keyword>
<evidence type="ECO:0000313" key="2">
    <source>
        <dbReference type="EMBL" id="MDQ0361943.1"/>
    </source>
</evidence>
<gene>
    <name evidence="2" type="ORF">J2S15_002696</name>
</gene>
<proteinExistence type="predicted"/>
<reference evidence="2 3" key="1">
    <citation type="submission" date="2023-07" db="EMBL/GenBank/DDBJ databases">
        <title>Genomic Encyclopedia of Type Strains, Phase IV (KMG-IV): sequencing the most valuable type-strain genomes for metagenomic binning, comparative biology and taxonomic classification.</title>
        <authorList>
            <person name="Goeker M."/>
        </authorList>
    </citation>
    <scope>NUCLEOTIDE SEQUENCE [LARGE SCALE GENOMIC DNA]</scope>
    <source>
        <strain evidence="2 3">DSM 16784</strain>
    </source>
</reference>
<dbReference type="RefSeq" id="WP_307409111.1">
    <property type="nucleotide sequence ID" value="NZ_JAUSUR010000005.1"/>
</dbReference>
<name>A0ABU0E5F8_9FIRM</name>
<feature type="transmembrane region" description="Helical" evidence="1">
    <location>
        <begin position="7"/>
        <end position="26"/>
    </location>
</feature>
<feature type="transmembrane region" description="Helical" evidence="1">
    <location>
        <begin position="123"/>
        <end position="141"/>
    </location>
</feature>
<organism evidence="2 3">
    <name type="scientific">Breznakia pachnodae</name>
    <dbReference type="NCBI Taxonomy" id="265178"/>
    <lineage>
        <taxon>Bacteria</taxon>
        <taxon>Bacillati</taxon>
        <taxon>Bacillota</taxon>
        <taxon>Erysipelotrichia</taxon>
        <taxon>Erysipelotrichales</taxon>
        <taxon>Erysipelotrichaceae</taxon>
        <taxon>Breznakia</taxon>
    </lineage>
</organism>
<keyword evidence="1" id="KW-0812">Transmembrane</keyword>
<keyword evidence="1" id="KW-1133">Transmembrane helix</keyword>
<feature type="transmembrane region" description="Helical" evidence="1">
    <location>
        <begin position="168"/>
        <end position="186"/>
    </location>
</feature>